<keyword evidence="2" id="KW-1133">Transmembrane helix</keyword>
<feature type="region of interest" description="Disordered" evidence="1">
    <location>
        <begin position="641"/>
        <end position="660"/>
    </location>
</feature>
<evidence type="ECO:0000313" key="3">
    <source>
        <dbReference type="EMBL" id="CAE7735952.1"/>
    </source>
</evidence>
<reference evidence="3" key="1">
    <citation type="submission" date="2021-02" db="EMBL/GenBank/DDBJ databases">
        <authorList>
            <person name="Dougan E. K."/>
            <person name="Rhodes N."/>
            <person name="Thang M."/>
            <person name="Chan C."/>
        </authorList>
    </citation>
    <scope>NUCLEOTIDE SEQUENCE</scope>
</reference>
<dbReference type="EMBL" id="CAJNIZ010045993">
    <property type="protein sequence ID" value="CAE7735952.1"/>
    <property type="molecule type" value="Genomic_DNA"/>
</dbReference>
<accession>A0A812XK96</accession>
<proteinExistence type="predicted"/>
<feature type="transmembrane region" description="Helical" evidence="2">
    <location>
        <begin position="163"/>
        <end position="188"/>
    </location>
</feature>
<feature type="transmembrane region" description="Helical" evidence="2">
    <location>
        <begin position="428"/>
        <end position="449"/>
    </location>
</feature>
<feature type="transmembrane region" description="Helical" evidence="2">
    <location>
        <begin position="226"/>
        <end position="246"/>
    </location>
</feature>
<name>A0A812XK96_SYMPI</name>
<evidence type="ECO:0000256" key="1">
    <source>
        <dbReference type="SAM" id="MobiDB-lite"/>
    </source>
</evidence>
<keyword evidence="2" id="KW-0472">Membrane</keyword>
<dbReference type="OrthoDB" id="427130at2759"/>
<dbReference type="Proteomes" id="UP000649617">
    <property type="component" value="Unassembled WGS sequence"/>
</dbReference>
<protein>
    <submittedName>
        <fullName evidence="3">RsmI protein</fullName>
    </submittedName>
</protein>
<feature type="transmembrane region" description="Helical" evidence="2">
    <location>
        <begin position="378"/>
        <end position="408"/>
    </location>
</feature>
<keyword evidence="4" id="KW-1185">Reference proteome</keyword>
<keyword evidence="2" id="KW-0812">Transmembrane</keyword>
<evidence type="ECO:0000256" key="2">
    <source>
        <dbReference type="SAM" id="Phobius"/>
    </source>
</evidence>
<feature type="transmembrane region" description="Helical" evidence="2">
    <location>
        <begin position="296"/>
        <end position="316"/>
    </location>
</feature>
<feature type="transmembrane region" description="Helical" evidence="2">
    <location>
        <begin position="336"/>
        <end position="358"/>
    </location>
</feature>
<comment type="caution">
    <text evidence="3">The sequence shown here is derived from an EMBL/GenBank/DDBJ whole genome shotgun (WGS) entry which is preliminary data.</text>
</comment>
<sequence length="778" mass="84465">SCQLQGDFPNRGFCVSTVAMSPDQEGPGSVCYDVCNPDHQPQDYTVNGNGGADLANHISQAMVAQVRAGLNNNVSCPRELGLANSMQKCPPGEHCSDKLLHKFKVPSGQGMCVVAGASSSGQACFNMCDYRIPPSRFAEGAHQGIALHVMNFRNSGACQAKPWLPWVISLVVLLLIGACCGLVIYSALVDASPCSSPAYQAESKEGITSQVAGTQMESSNGGVREFALVALAVEIIFAIKLLCLAFEHRQVIKNKAQSATAALRAFTLRPQASKCSAEELVRLEEVRQLRVQMIPYYMVCCVVVSQFVLLAARYSATTHGWLQPGSYWTTLALSVVNMAFLFNPLVVSTSTMGFWYVLHMTSCAGYLTPWSVTPAQALNASMAVLACILLAPRPFLVIGCNLGISILLLARAMTETWALPGCDLFDSLYTLLCGEVMSLILTISMAFLLDGILHQKVRHETRHKNTTAQLGAASSLLNLTCDAIIELDANLRITEDSPQLAAMLLRDRPGSTVKGMTFTQLMPTEHEAARAYQILSSGSAGSAASQTSAGSDEASIHANAFHTRLMDSCSSKFRTEVFQVAYSKVDGQVHHLIGLRDFTDQTPLAGERAMDAMESCTKASTDEFEAPKPFPSWQEVERKGLMTPEPDSSESECEDNNTASTFQATSGDGTVLLYIDMHGVRVASASLTVAHMCGKDLADVFLEKGLEMLRHIWLEASGQQADTIRPFRRIKVRCGKDQYSKISGRVELAKTQAGELYLLVYFKPTRRWIIVGGVLDVW</sequence>
<organism evidence="3 4">
    <name type="scientific">Symbiodinium pilosum</name>
    <name type="common">Dinoflagellate</name>
    <dbReference type="NCBI Taxonomy" id="2952"/>
    <lineage>
        <taxon>Eukaryota</taxon>
        <taxon>Sar</taxon>
        <taxon>Alveolata</taxon>
        <taxon>Dinophyceae</taxon>
        <taxon>Suessiales</taxon>
        <taxon>Symbiodiniaceae</taxon>
        <taxon>Symbiodinium</taxon>
    </lineage>
</organism>
<evidence type="ECO:0000313" key="4">
    <source>
        <dbReference type="Proteomes" id="UP000649617"/>
    </source>
</evidence>
<dbReference type="AlphaFoldDB" id="A0A812XK96"/>
<feature type="non-terminal residue" evidence="3">
    <location>
        <position position="778"/>
    </location>
</feature>
<gene>
    <name evidence="3" type="primary">rsmI</name>
    <name evidence="3" type="ORF">SPIL2461_LOCUS21154</name>
</gene>